<name>A0ABR0EGT4_ZASCE</name>
<comment type="catalytic activity">
    <reaction evidence="3">
        <text>L-seryl-[protein] + ATP = O-phospho-L-seryl-[protein] + ADP + H(+)</text>
        <dbReference type="Rhea" id="RHEA:17989"/>
        <dbReference type="Rhea" id="RHEA-COMP:9863"/>
        <dbReference type="Rhea" id="RHEA-COMP:11604"/>
        <dbReference type="ChEBI" id="CHEBI:15378"/>
        <dbReference type="ChEBI" id="CHEBI:29999"/>
        <dbReference type="ChEBI" id="CHEBI:30616"/>
        <dbReference type="ChEBI" id="CHEBI:83421"/>
        <dbReference type="ChEBI" id="CHEBI:456216"/>
        <dbReference type="EC" id="2.7.11.1"/>
    </reaction>
</comment>
<evidence type="ECO:0000313" key="6">
    <source>
        <dbReference type="EMBL" id="KAK4500451.1"/>
    </source>
</evidence>
<dbReference type="Gene3D" id="3.90.1200.10">
    <property type="match status" value="1"/>
</dbReference>
<evidence type="ECO:0000256" key="1">
    <source>
        <dbReference type="ARBA" id="ARBA00012513"/>
    </source>
</evidence>
<gene>
    <name evidence="6" type="ORF">PRZ48_008640</name>
</gene>
<accession>A0ABR0EGT4</accession>
<dbReference type="PANTHER" id="PTHR21310">
    <property type="entry name" value="AMINOGLYCOSIDE PHOSPHOTRANSFERASE-RELATED-RELATED"/>
    <property type="match status" value="1"/>
</dbReference>
<dbReference type="Pfam" id="PF01636">
    <property type="entry name" value="APH"/>
    <property type="match status" value="1"/>
</dbReference>
<reference evidence="6 7" key="1">
    <citation type="journal article" date="2023" name="G3 (Bethesda)">
        <title>A chromosome-level genome assembly of Zasmidium syzygii isolated from banana leaves.</title>
        <authorList>
            <person name="van Westerhoven A.C."/>
            <person name="Mehrabi R."/>
            <person name="Talebi R."/>
            <person name="Steentjes M.B.F."/>
            <person name="Corcolon B."/>
            <person name="Chong P.A."/>
            <person name="Kema G.H.J."/>
            <person name="Seidl M.F."/>
        </authorList>
    </citation>
    <scope>NUCLEOTIDE SEQUENCE [LARGE SCALE GENOMIC DNA]</scope>
    <source>
        <strain evidence="6 7">P124</strain>
    </source>
</reference>
<dbReference type="PANTHER" id="PTHR21310:SF55">
    <property type="entry name" value="AMINOGLYCOSIDE PHOSPHOTRANSFERASE DOMAIN-CONTAINING PROTEIN"/>
    <property type="match status" value="1"/>
</dbReference>
<evidence type="ECO:0000259" key="5">
    <source>
        <dbReference type="Pfam" id="PF01636"/>
    </source>
</evidence>
<protein>
    <recommendedName>
        <fullName evidence="1">non-specific serine/threonine protein kinase</fullName>
        <ecNumber evidence="1">2.7.11.1</ecNumber>
    </recommendedName>
</protein>
<keyword evidence="7" id="KW-1185">Reference proteome</keyword>
<feature type="chain" id="PRO_5047363630" description="non-specific serine/threonine protein kinase" evidence="4">
    <location>
        <begin position="20"/>
        <end position="202"/>
    </location>
</feature>
<dbReference type="PROSITE" id="PS00109">
    <property type="entry name" value="PROTEIN_KINASE_TYR"/>
    <property type="match status" value="1"/>
</dbReference>
<dbReference type="InterPro" id="IPR011009">
    <property type="entry name" value="Kinase-like_dom_sf"/>
</dbReference>
<dbReference type="InterPro" id="IPR051678">
    <property type="entry name" value="AGP_Transferase"/>
</dbReference>
<evidence type="ECO:0000256" key="3">
    <source>
        <dbReference type="ARBA" id="ARBA00048679"/>
    </source>
</evidence>
<evidence type="ECO:0000256" key="4">
    <source>
        <dbReference type="SAM" id="SignalP"/>
    </source>
</evidence>
<dbReference type="EC" id="2.7.11.1" evidence="1"/>
<dbReference type="Proteomes" id="UP001305779">
    <property type="component" value="Unassembled WGS sequence"/>
</dbReference>
<dbReference type="EMBL" id="JAXOVC010000006">
    <property type="protein sequence ID" value="KAK4500451.1"/>
    <property type="molecule type" value="Genomic_DNA"/>
</dbReference>
<feature type="domain" description="Aminoglycoside phosphotransferase" evidence="5">
    <location>
        <begin position="39"/>
        <end position="202"/>
    </location>
</feature>
<organism evidence="6 7">
    <name type="scientific">Zasmidium cellare</name>
    <name type="common">Wine cellar mold</name>
    <name type="synonym">Racodium cellare</name>
    <dbReference type="NCBI Taxonomy" id="395010"/>
    <lineage>
        <taxon>Eukaryota</taxon>
        <taxon>Fungi</taxon>
        <taxon>Dikarya</taxon>
        <taxon>Ascomycota</taxon>
        <taxon>Pezizomycotina</taxon>
        <taxon>Dothideomycetes</taxon>
        <taxon>Dothideomycetidae</taxon>
        <taxon>Mycosphaerellales</taxon>
        <taxon>Mycosphaerellaceae</taxon>
        <taxon>Zasmidium</taxon>
    </lineage>
</organism>
<dbReference type="InterPro" id="IPR002575">
    <property type="entry name" value="Aminoglycoside_PTrfase"/>
</dbReference>
<dbReference type="InterPro" id="IPR008266">
    <property type="entry name" value="Tyr_kinase_AS"/>
</dbReference>
<dbReference type="SUPFAM" id="SSF56112">
    <property type="entry name" value="Protein kinase-like (PK-like)"/>
    <property type="match status" value="1"/>
</dbReference>
<sequence length="202" mass="22803">MLLALRLWLGKKLLGDVGSASPAGIRVSPRRWIKWCQPPEIEALEFVATNTTIPVPKVYQTHTHKGHLLVELEYVKGVPVMTAWWKLNEDQKRSLMKELGGYIRQLKSLKPPADFRISSTLGGPCRDTRVGQAPFGPFDNTEPFHACLRGQIPPDDPSFDEVVAKCHARQYKVRYTHGDLSILNILVHNRRISAIIDWECAG</sequence>
<evidence type="ECO:0000313" key="7">
    <source>
        <dbReference type="Proteomes" id="UP001305779"/>
    </source>
</evidence>
<evidence type="ECO:0000256" key="2">
    <source>
        <dbReference type="ARBA" id="ARBA00047899"/>
    </source>
</evidence>
<comment type="caution">
    <text evidence="6">The sequence shown here is derived from an EMBL/GenBank/DDBJ whole genome shotgun (WGS) entry which is preliminary data.</text>
</comment>
<feature type="signal peptide" evidence="4">
    <location>
        <begin position="1"/>
        <end position="19"/>
    </location>
</feature>
<comment type="catalytic activity">
    <reaction evidence="2">
        <text>L-threonyl-[protein] + ATP = O-phospho-L-threonyl-[protein] + ADP + H(+)</text>
        <dbReference type="Rhea" id="RHEA:46608"/>
        <dbReference type="Rhea" id="RHEA-COMP:11060"/>
        <dbReference type="Rhea" id="RHEA-COMP:11605"/>
        <dbReference type="ChEBI" id="CHEBI:15378"/>
        <dbReference type="ChEBI" id="CHEBI:30013"/>
        <dbReference type="ChEBI" id="CHEBI:30616"/>
        <dbReference type="ChEBI" id="CHEBI:61977"/>
        <dbReference type="ChEBI" id="CHEBI:456216"/>
        <dbReference type="EC" id="2.7.11.1"/>
    </reaction>
</comment>
<proteinExistence type="predicted"/>
<keyword evidence="4" id="KW-0732">Signal</keyword>